<evidence type="ECO:0000256" key="2">
    <source>
        <dbReference type="ARBA" id="ARBA00022679"/>
    </source>
</evidence>
<dbReference type="GO" id="GO:0061605">
    <property type="term" value="F:molybdopterin-synthase adenylyltransferase activity"/>
    <property type="evidence" value="ECO:0007669"/>
    <property type="project" value="UniProtKB-EC"/>
</dbReference>
<dbReference type="EC" id="2.7.7.80" evidence="8"/>
<protein>
    <recommendedName>
        <fullName evidence="9">Molybdopterin-synthase adenylyltransferase</fullName>
        <ecNumber evidence="8">2.7.7.80</ecNumber>
    </recommendedName>
    <alternativeName>
        <fullName evidence="12">MoaD protein adenylase</fullName>
    </alternativeName>
    <alternativeName>
        <fullName evidence="10">Molybdopterin-converting factor subunit 1 adenylase</fullName>
    </alternativeName>
    <alternativeName>
        <fullName evidence="11">Sulfur carrier protein MoaD adenylyltransferase</fullName>
    </alternativeName>
</protein>
<accession>A0A8J7M877</accession>
<evidence type="ECO:0000256" key="7">
    <source>
        <dbReference type="ARBA" id="ARBA00063809"/>
    </source>
</evidence>
<dbReference type="GO" id="GO:0005524">
    <property type="term" value="F:ATP binding"/>
    <property type="evidence" value="ECO:0007669"/>
    <property type="project" value="UniProtKB-KW"/>
</dbReference>
<evidence type="ECO:0000256" key="6">
    <source>
        <dbReference type="ARBA" id="ARBA00055169"/>
    </source>
</evidence>
<dbReference type="GO" id="GO:0004792">
    <property type="term" value="F:thiosulfate-cyanide sulfurtransferase activity"/>
    <property type="evidence" value="ECO:0007669"/>
    <property type="project" value="TreeGrafter"/>
</dbReference>
<dbReference type="GO" id="GO:0008641">
    <property type="term" value="F:ubiquitin-like modifier activating enzyme activity"/>
    <property type="evidence" value="ECO:0007669"/>
    <property type="project" value="InterPro"/>
</dbReference>
<feature type="domain" description="THIF-type NAD/FAD binding fold" evidence="13">
    <location>
        <begin position="11"/>
        <end position="247"/>
    </location>
</feature>
<comment type="catalytic activity">
    <reaction evidence="5">
        <text>[molybdopterin-synthase sulfur-carrier protein]-C-terminal Gly-Gly + ATP + H(+) = [molybdopterin-synthase sulfur-carrier protein]-C-terminal Gly-Gly-AMP + diphosphate</text>
        <dbReference type="Rhea" id="RHEA:43616"/>
        <dbReference type="Rhea" id="RHEA-COMP:12159"/>
        <dbReference type="Rhea" id="RHEA-COMP:12202"/>
        <dbReference type="ChEBI" id="CHEBI:15378"/>
        <dbReference type="ChEBI" id="CHEBI:30616"/>
        <dbReference type="ChEBI" id="CHEBI:33019"/>
        <dbReference type="ChEBI" id="CHEBI:90618"/>
        <dbReference type="ChEBI" id="CHEBI:90778"/>
        <dbReference type="EC" id="2.7.7.80"/>
    </reaction>
</comment>
<keyword evidence="2" id="KW-0808">Transferase</keyword>
<dbReference type="PANTHER" id="PTHR10953">
    <property type="entry name" value="UBIQUITIN-ACTIVATING ENZYME E1"/>
    <property type="match status" value="1"/>
</dbReference>
<evidence type="ECO:0000313" key="14">
    <source>
        <dbReference type="EMBL" id="MBK0400000.1"/>
    </source>
</evidence>
<evidence type="ECO:0000256" key="5">
    <source>
        <dbReference type="ARBA" id="ARBA00052218"/>
    </source>
</evidence>
<gene>
    <name evidence="14" type="primary">moeB</name>
    <name evidence="14" type="ORF">H0I76_12445</name>
</gene>
<dbReference type="InterPro" id="IPR000594">
    <property type="entry name" value="ThiF_NAD_FAD-bd"/>
</dbReference>
<dbReference type="Proteomes" id="UP000655420">
    <property type="component" value="Unassembled WGS sequence"/>
</dbReference>
<dbReference type="NCBIfam" id="NF004281">
    <property type="entry name" value="PRK05690.1"/>
    <property type="match status" value="1"/>
</dbReference>
<dbReference type="Pfam" id="PF00899">
    <property type="entry name" value="ThiF"/>
    <property type="match status" value="1"/>
</dbReference>
<dbReference type="CDD" id="cd00757">
    <property type="entry name" value="ThiF_MoeB_HesA_family"/>
    <property type="match status" value="1"/>
</dbReference>
<keyword evidence="14" id="KW-0548">Nucleotidyltransferase</keyword>
<comment type="subunit">
    <text evidence="7">Homodimer. Forms a stable heterotetrameric complex of 2 MoeB and 2 MoaD during adenylation of MoaD.</text>
</comment>
<dbReference type="FunFam" id="3.40.50.720:FF:000033">
    <property type="entry name" value="Adenylyltransferase and sulfurtransferase MOCS3"/>
    <property type="match status" value="1"/>
</dbReference>
<reference evidence="14" key="1">
    <citation type="submission" date="2020-12" db="EMBL/GenBank/DDBJ databases">
        <title>Bacterial taxonomy.</title>
        <authorList>
            <person name="Pan X."/>
        </authorList>
    </citation>
    <scope>NUCLEOTIDE SEQUENCE</scope>
    <source>
        <strain evidence="14">M0105</strain>
    </source>
</reference>
<evidence type="ECO:0000256" key="8">
    <source>
        <dbReference type="ARBA" id="ARBA00066884"/>
    </source>
</evidence>
<organism evidence="14 15">
    <name type="scientific">Thermohalobaculum xanthum</name>
    <dbReference type="NCBI Taxonomy" id="2753746"/>
    <lineage>
        <taxon>Bacteria</taxon>
        <taxon>Pseudomonadati</taxon>
        <taxon>Pseudomonadota</taxon>
        <taxon>Alphaproteobacteria</taxon>
        <taxon>Rhodobacterales</taxon>
        <taxon>Paracoccaceae</taxon>
        <taxon>Thermohalobaculum</taxon>
    </lineage>
</organism>
<name>A0A8J7M877_9RHOB</name>
<comment type="function">
    <text evidence="6">Catalyzes the adenylation by ATP of the carboxyl group of the C-terminal glycine of sulfur carrier protein MoaD.</text>
</comment>
<evidence type="ECO:0000256" key="9">
    <source>
        <dbReference type="ARBA" id="ARBA00073635"/>
    </source>
</evidence>
<evidence type="ECO:0000313" key="15">
    <source>
        <dbReference type="Proteomes" id="UP000655420"/>
    </source>
</evidence>
<evidence type="ECO:0000256" key="3">
    <source>
        <dbReference type="ARBA" id="ARBA00022741"/>
    </source>
</evidence>
<dbReference type="InterPro" id="IPR045886">
    <property type="entry name" value="ThiF/MoeB/HesA"/>
</dbReference>
<dbReference type="Gene3D" id="3.40.50.720">
    <property type="entry name" value="NAD(P)-binding Rossmann-like Domain"/>
    <property type="match status" value="1"/>
</dbReference>
<evidence type="ECO:0000256" key="12">
    <source>
        <dbReference type="ARBA" id="ARBA00078531"/>
    </source>
</evidence>
<dbReference type="SUPFAM" id="SSF69572">
    <property type="entry name" value="Activating enzymes of the ubiquitin-like proteins"/>
    <property type="match status" value="1"/>
</dbReference>
<evidence type="ECO:0000256" key="4">
    <source>
        <dbReference type="ARBA" id="ARBA00022840"/>
    </source>
</evidence>
<sequence length="254" mass="26585">MGFDRDELERYARHIVLHEIGGPGQQRIKAAKVLVIGAGGLGSPAILYLAAAGVGRIGIVDDDEVSLSNLQRQVLHHTDEVGEPKVASAARAVARLNPHVEVVTHDARLTPENADGIVAGYDMVLDGSDNFDTRYLVNRAAARAAKPLVFAAIGRWEGQVAVFDPAAGGPCYECIFPERPAPGLVPACAEAGVLGAMAGVVGAMQAVEAVKLIAQAGEPLRGRLMLYDALGAEARVIRVKPRADCPVCGDASRG</sequence>
<dbReference type="GO" id="GO:0008146">
    <property type="term" value="F:sulfotransferase activity"/>
    <property type="evidence" value="ECO:0007669"/>
    <property type="project" value="TreeGrafter"/>
</dbReference>
<dbReference type="GO" id="GO:0005829">
    <property type="term" value="C:cytosol"/>
    <property type="evidence" value="ECO:0007669"/>
    <property type="project" value="TreeGrafter"/>
</dbReference>
<evidence type="ECO:0000256" key="11">
    <source>
        <dbReference type="ARBA" id="ARBA00075328"/>
    </source>
</evidence>
<dbReference type="EMBL" id="JAEHHL010000007">
    <property type="protein sequence ID" value="MBK0400000.1"/>
    <property type="molecule type" value="Genomic_DNA"/>
</dbReference>
<dbReference type="PANTHER" id="PTHR10953:SF102">
    <property type="entry name" value="ADENYLYLTRANSFERASE AND SULFURTRANSFERASE MOCS3"/>
    <property type="match status" value="1"/>
</dbReference>
<keyword evidence="3" id="KW-0547">Nucleotide-binding</keyword>
<dbReference type="InterPro" id="IPR035985">
    <property type="entry name" value="Ubiquitin-activating_enz"/>
</dbReference>
<dbReference type="AlphaFoldDB" id="A0A8J7M877"/>
<evidence type="ECO:0000256" key="10">
    <source>
        <dbReference type="ARBA" id="ARBA00075110"/>
    </source>
</evidence>
<evidence type="ECO:0000256" key="1">
    <source>
        <dbReference type="ARBA" id="ARBA00009919"/>
    </source>
</evidence>
<comment type="caution">
    <text evidence="14">The sequence shown here is derived from an EMBL/GenBank/DDBJ whole genome shotgun (WGS) entry which is preliminary data.</text>
</comment>
<dbReference type="RefSeq" id="WP_200610272.1">
    <property type="nucleotide sequence ID" value="NZ_JAEHHL010000007.1"/>
</dbReference>
<evidence type="ECO:0000259" key="13">
    <source>
        <dbReference type="Pfam" id="PF00899"/>
    </source>
</evidence>
<keyword evidence="15" id="KW-1185">Reference proteome</keyword>
<comment type="similarity">
    <text evidence="1">Belongs to the HesA/MoeB/ThiF family.</text>
</comment>
<keyword evidence="4" id="KW-0067">ATP-binding</keyword>
<proteinExistence type="inferred from homology"/>